<dbReference type="GO" id="GO:0022904">
    <property type="term" value="P:respiratory electron transport chain"/>
    <property type="evidence" value="ECO:0007669"/>
    <property type="project" value="TreeGrafter"/>
</dbReference>
<dbReference type="InterPro" id="IPR036318">
    <property type="entry name" value="FAD-bd_PCMH-like_sf"/>
</dbReference>
<organism evidence="6 7">
    <name type="scientific">Thiomonas bhubaneswarensis</name>
    <dbReference type="NCBI Taxonomy" id="339866"/>
    <lineage>
        <taxon>Bacteria</taxon>
        <taxon>Pseudomonadati</taxon>
        <taxon>Pseudomonadota</taxon>
        <taxon>Betaproteobacteria</taxon>
        <taxon>Burkholderiales</taxon>
        <taxon>Thiomonas</taxon>
    </lineage>
</organism>
<dbReference type="RefSeq" id="WP_055450225.1">
    <property type="nucleotide sequence ID" value="NZ_CYHF01000004.1"/>
</dbReference>
<dbReference type="InterPro" id="IPR051264">
    <property type="entry name" value="FAD-oxidored/transferase_4"/>
</dbReference>
<dbReference type="Gene3D" id="3.30.70.2740">
    <property type="match status" value="1"/>
</dbReference>
<dbReference type="GO" id="GO:0071949">
    <property type="term" value="F:FAD binding"/>
    <property type="evidence" value="ECO:0007669"/>
    <property type="project" value="InterPro"/>
</dbReference>
<keyword evidence="7" id="KW-1185">Reference proteome</keyword>
<dbReference type="InterPro" id="IPR016164">
    <property type="entry name" value="FAD-linked_Oxase-like_C"/>
</dbReference>
<dbReference type="InterPro" id="IPR016171">
    <property type="entry name" value="Vanillyl_alc_oxidase_C-sub2"/>
</dbReference>
<dbReference type="SUPFAM" id="SSF55103">
    <property type="entry name" value="FAD-linked oxidases, C-terminal domain"/>
    <property type="match status" value="1"/>
</dbReference>
<keyword evidence="3" id="KW-0285">Flavoprotein</keyword>
<dbReference type="SUPFAM" id="SSF56176">
    <property type="entry name" value="FAD-binding/transporter-associated domain-like"/>
    <property type="match status" value="1"/>
</dbReference>
<evidence type="ECO:0000313" key="7">
    <source>
        <dbReference type="Proteomes" id="UP000183649"/>
    </source>
</evidence>
<dbReference type="PROSITE" id="PS51387">
    <property type="entry name" value="FAD_PCMH"/>
    <property type="match status" value="1"/>
</dbReference>
<dbReference type="InterPro" id="IPR004113">
    <property type="entry name" value="FAD-bd_oxidored_4_C"/>
</dbReference>
<dbReference type="InterPro" id="IPR016169">
    <property type="entry name" value="FAD-bd_PCMH_sub2"/>
</dbReference>
<proteinExistence type="inferred from homology"/>
<accession>A0A0K6HZG6</accession>
<dbReference type="GO" id="GO:0003824">
    <property type="term" value="F:catalytic activity"/>
    <property type="evidence" value="ECO:0007669"/>
    <property type="project" value="InterPro"/>
</dbReference>
<dbReference type="InterPro" id="IPR016166">
    <property type="entry name" value="FAD-bd_PCMH"/>
</dbReference>
<comment type="similarity">
    <text evidence="2">Belongs to the FAD-binding oxidoreductase/transferase type 4 family.</text>
</comment>
<feature type="domain" description="FAD-binding PCMH-type" evidence="5">
    <location>
        <begin position="40"/>
        <end position="221"/>
    </location>
</feature>
<sequence>MLPLERERFLDALRAVLGVAHVLHQPQDLAPYLTDWRKRYTGQALAVVLPGETAQVAAVVQLCALHGVGVVPQGGNTGLVGGATPDDRGEQIVLSTRRLNRIRSIDPAAGVLVAEAGCVLADVQQAADAQGMLFPLSLAAEGSCTIGGNLSTNAGGTAVLRYGNARDLCLGLEVVTAQGEVLDALNLLRKNNTGYSLRDLYVGAEGTLGIITAAALKLFPRPTAQITALAAVQDVAAAIALLGRAQSRLGCSLTGFELMSAHSLQLVQHHFPQMSLPFDLPSAWCVLLESSEVEGESQGRARLEALLEAAMEDGQIVTATVAQSLAQSRALWHLRESIPLAQAQEGLNIKHDIGVPLSRMVAFVESTAELVTQALPGARLVVFGHLGDGNLHYNVQAPQGADAARFLADHQTLCNRIVHDAAVACGGTFSAEHGVGQLKRDELQRYGNPVAVAQMRAIKRALDPRGLMNPGKLLPGEPPH</sequence>
<dbReference type="Gene3D" id="3.30.70.2190">
    <property type="match status" value="1"/>
</dbReference>
<evidence type="ECO:0000256" key="4">
    <source>
        <dbReference type="ARBA" id="ARBA00022827"/>
    </source>
</evidence>
<dbReference type="Pfam" id="PF02913">
    <property type="entry name" value="FAD-oxidase_C"/>
    <property type="match status" value="1"/>
</dbReference>
<evidence type="ECO:0000256" key="1">
    <source>
        <dbReference type="ARBA" id="ARBA00001974"/>
    </source>
</evidence>
<dbReference type="PANTHER" id="PTHR43716:SF2">
    <property type="entry name" value="BLL6224 PROTEIN"/>
    <property type="match status" value="1"/>
</dbReference>
<dbReference type="Gene3D" id="3.30.465.10">
    <property type="match status" value="1"/>
</dbReference>
<dbReference type="InterPro" id="IPR006094">
    <property type="entry name" value="Oxid_FAD_bind_N"/>
</dbReference>
<dbReference type="PANTHER" id="PTHR43716">
    <property type="entry name" value="D-2-HYDROXYGLUTARATE DEHYDROGENASE, MITOCHONDRIAL"/>
    <property type="match status" value="1"/>
</dbReference>
<reference evidence="7" key="1">
    <citation type="submission" date="2015-08" db="EMBL/GenBank/DDBJ databases">
        <authorList>
            <person name="Varghese N."/>
        </authorList>
    </citation>
    <scope>NUCLEOTIDE SEQUENCE [LARGE SCALE GENOMIC DNA]</scope>
    <source>
        <strain evidence="7">DSM 18181</strain>
    </source>
</reference>
<keyword evidence="4" id="KW-0274">FAD</keyword>
<dbReference type="OrthoDB" id="8522822at2"/>
<dbReference type="AlphaFoldDB" id="A0A0K6HZG6"/>
<evidence type="ECO:0000256" key="2">
    <source>
        <dbReference type="ARBA" id="ARBA00008000"/>
    </source>
</evidence>
<evidence type="ECO:0000259" key="5">
    <source>
        <dbReference type="PROSITE" id="PS51387"/>
    </source>
</evidence>
<protein>
    <submittedName>
        <fullName evidence="6">FAD/FMN-containing dehydrogenase</fullName>
    </submittedName>
</protein>
<gene>
    <name evidence="6" type="ORF">Ga0061069_10471</name>
</gene>
<name>A0A0K6HZG6_9BURK</name>
<evidence type="ECO:0000313" key="6">
    <source>
        <dbReference type="EMBL" id="CUA96270.1"/>
    </source>
</evidence>
<dbReference type="Proteomes" id="UP000183649">
    <property type="component" value="Unassembled WGS sequence"/>
</dbReference>
<dbReference type="Gene3D" id="1.10.45.10">
    <property type="entry name" value="Vanillyl-alcohol Oxidase, Chain A, domain 4"/>
    <property type="match status" value="1"/>
</dbReference>
<comment type="cofactor">
    <cofactor evidence="1">
        <name>FAD</name>
        <dbReference type="ChEBI" id="CHEBI:57692"/>
    </cofactor>
</comment>
<dbReference type="InterPro" id="IPR016167">
    <property type="entry name" value="FAD-bd_PCMH_sub1"/>
</dbReference>
<dbReference type="FunFam" id="1.10.45.10:FF:000001">
    <property type="entry name" value="D-lactate dehydrogenase mitochondrial"/>
    <property type="match status" value="1"/>
</dbReference>
<dbReference type="EMBL" id="CYHF01000004">
    <property type="protein sequence ID" value="CUA96270.1"/>
    <property type="molecule type" value="Genomic_DNA"/>
</dbReference>
<evidence type="ECO:0000256" key="3">
    <source>
        <dbReference type="ARBA" id="ARBA00022630"/>
    </source>
</evidence>
<dbReference type="Gene3D" id="3.30.43.10">
    <property type="entry name" value="Uridine Diphospho-n-acetylenolpyruvylglucosamine Reductase, domain 2"/>
    <property type="match status" value="1"/>
</dbReference>
<dbReference type="Pfam" id="PF01565">
    <property type="entry name" value="FAD_binding_4"/>
    <property type="match status" value="1"/>
</dbReference>
<dbReference type="STRING" id="339866.GCA_001418255_01304"/>